<feature type="chain" id="PRO_5036430616" description="MD-2-related lipid-recognition domain-containing protein" evidence="1">
    <location>
        <begin position="21"/>
        <end position="134"/>
    </location>
</feature>
<gene>
    <name evidence="2" type="ORF">F8M41_013041</name>
    <name evidence="3" type="ORF">F8M41_014308</name>
</gene>
<dbReference type="OrthoDB" id="2463572at2759"/>
<dbReference type="AlphaFoldDB" id="A0A8H3WY94"/>
<protein>
    <recommendedName>
        <fullName evidence="5">MD-2-related lipid-recognition domain-containing protein</fullName>
    </recommendedName>
</protein>
<dbReference type="Proteomes" id="UP000439903">
    <property type="component" value="Unassembled WGS sequence"/>
</dbReference>
<dbReference type="EMBL" id="WTPW01002644">
    <property type="protein sequence ID" value="KAF0373317.1"/>
    <property type="molecule type" value="Genomic_DNA"/>
</dbReference>
<sequence length="134" mass="14907">MNQKFILAFILLFTLSVTNATQFYLCRPEEPLPVPNVTIDPDPLTVNTDTVFHVSGTLGSDLYGISIILEDANTQQIDYASYDFFDNPYKAGSPFNFGLNYKIEKNLPSSYTIAVYFFDSEAAEIGCAATFIGF</sequence>
<proteinExistence type="predicted"/>
<evidence type="ECO:0000313" key="3">
    <source>
        <dbReference type="EMBL" id="KAF0525882.1"/>
    </source>
</evidence>
<evidence type="ECO:0008006" key="5">
    <source>
        <dbReference type="Google" id="ProtNLM"/>
    </source>
</evidence>
<organism evidence="2 4">
    <name type="scientific">Gigaspora margarita</name>
    <dbReference type="NCBI Taxonomy" id="4874"/>
    <lineage>
        <taxon>Eukaryota</taxon>
        <taxon>Fungi</taxon>
        <taxon>Fungi incertae sedis</taxon>
        <taxon>Mucoromycota</taxon>
        <taxon>Glomeromycotina</taxon>
        <taxon>Glomeromycetes</taxon>
        <taxon>Diversisporales</taxon>
        <taxon>Gigasporaceae</taxon>
        <taxon>Gigaspora</taxon>
    </lineage>
</organism>
<keyword evidence="4" id="KW-1185">Reference proteome</keyword>
<comment type="caution">
    <text evidence="2">The sequence shown here is derived from an EMBL/GenBank/DDBJ whole genome shotgun (WGS) entry which is preliminary data.</text>
</comment>
<dbReference type="EMBL" id="WTPW01000293">
    <property type="protein sequence ID" value="KAF0525882.1"/>
    <property type="molecule type" value="Genomic_DNA"/>
</dbReference>
<evidence type="ECO:0000256" key="1">
    <source>
        <dbReference type="SAM" id="SignalP"/>
    </source>
</evidence>
<feature type="signal peptide" evidence="1">
    <location>
        <begin position="1"/>
        <end position="20"/>
    </location>
</feature>
<name>A0A8H3WY94_GIGMA</name>
<reference evidence="2 4" key="1">
    <citation type="journal article" date="2019" name="Environ. Microbiol.">
        <title>At the nexus of three kingdoms: the genome of the mycorrhizal fungus Gigaspora margarita provides insights into plant, endobacterial and fungal interactions.</title>
        <authorList>
            <person name="Venice F."/>
            <person name="Ghignone S."/>
            <person name="Salvioli di Fossalunga A."/>
            <person name="Amselem J."/>
            <person name="Novero M."/>
            <person name="Xianan X."/>
            <person name="Sedzielewska Toro K."/>
            <person name="Morin E."/>
            <person name="Lipzen A."/>
            <person name="Grigoriev I.V."/>
            <person name="Henrissat B."/>
            <person name="Martin F.M."/>
            <person name="Bonfante P."/>
        </authorList>
    </citation>
    <scope>NUCLEOTIDE SEQUENCE [LARGE SCALE GENOMIC DNA]</scope>
    <source>
        <strain evidence="2 4">BEG34</strain>
    </source>
</reference>
<evidence type="ECO:0000313" key="4">
    <source>
        <dbReference type="Proteomes" id="UP000439903"/>
    </source>
</evidence>
<accession>A0A8H3WY94</accession>
<evidence type="ECO:0000313" key="2">
    <source>
        <dbReference type="EMBL" id="KAF0373317.1"/>
    </source>
</evidence>
<keyword evidence="1" id="KW-0732">Signal</keyword>